<feature type="transmembrane region" description="Helical" evidence="1">
    <location>
        <begin position="55"/>
        <end position="75"/>
    </location>
</feature>
<feature type="transmembrane region" description="Helical" evidence="1">
    <location>
        <begin position="268"/>
        <end position="288"/>
    </location>
</feature>
<keyword evidence="5" id="KW-1185">Reference proteome</keyword>
<dbReference type="Proteomes" id="UP000536746">
    <property type="component" value="Unassembled WGS sequence"/>
</dbReference>
<keyword evidence="1" id="KW-0472">Membrane</keyword>
<keyword evidence="4" id="KW-0012">Acyltransferase</keyword>
<feature type="transmembrane region" description="Helical" evidence="1">
    <location>
        <begin position="364"/>
        <end position="386"/>
    </location>
</feature>
<organism evidence="4 5">
    <name type="scientific">Herbaspirillum robiniae</name>
    <dbReference type="NCBI Taxonomy" id="2014887"/>
    <lineage>
        <taxon>Bacteria</taxon>
        <taxon>Pseudomonadati</taxon>
        <taxon>Pseudomonadota</taxon>
        <taxon>Betaproteobacteria</taxon>
        <taxon>Burkholderiales</taxon>
        <taxon>Oxalobacteraceae</taxon>
        <taxon>Herbaspirillum</taxon>
    </lineage>
</organism>
<comment type="caution">
    <text evidence="4">The sequence shown here is derived from an EMBL/GenBank/DDBJ whole genome shotgun (WGS) entry which is preliminary data.</text>
</comment>
<proteinExistence type="predicted"/>
<feature type="transmembrane region" description="Helical" evidence="1">
    <location>
        <begin position="95"/>
        <end position="117"/>
    </location>
</feature>
<feature type="transmembrane region" description="Helical" evidence="1">
    <location>
        <begin position="309"/>
        <end position="329"/>
    </location>
</feature>
<protein>
    <submittedName>
        <fullName evidence="4">Acyltransferase</fullName>
    </submittedName>
</protein>
<accession>A0ABX2MA63</accession>
<feature type="domain" description="SGNH" evidence="3">
    <location>
        <begin position="434"/>
        <end position="631"/>
    </location>
</feature>
<dbReference type="PANTHER" id="PTHR23028">
    <property type="entry name" value="ACETYLTRANSFERASE"/>
    <property type="match status" value="1"/>
</dbReference>
<feature type="domain" description="Acyltransferase 3" evidence="2">
    <location>
        <begin position="29"/>
        <end position="348"/>
    </location>
</feature>
<keyword evidence="1" id="KW-0812">Transmembrane</keyword>
<reference evidence="4 5" key="1">
    <citation type="journal article" date="2020" name="Front. Plant Sci.">
        <title>Isolation of Rhizosphere Bacteria That Improve Quality and Water Stress Tolerance in Greenhouse Ornamentals.</title>
        <authorList>
            <person name="Nordstedt N.P."/>
            <person name="Jones M.L."/>
        </authorList>
    </citation>
    <scope>NUCLEOTIDE SEQUENCE [LARGE SCALE GENOMIC DNA]</scope>
    <source>
        <strain evidence="4 5">C6C2</strain>
    </source>
</reference>
<feature type="transmembrane region" description="Helical" evidence="1">
    <location>
        <begin position="335"/>
        <end position="352"/>
    </location>
</feature>
<gene>
    <name evidence="4" type="ORF">HNO84_24210</name>
</gene>
<keyword evidence="4" id="KW-0808">Transferase</keyword>
<feature type="transmembrane region" description="Helical" evidence="1">
    <location>
        <begin position="189"/>
        <end position="209"/>
    </location>
</feature>
<feature type="transmembrane region" description="Helical" evidence="1">
    <location>
        <begin position="157"/>
        <end position="177"/>
    </location>
</feature>
<dbReference type="Pfam" id="PF01757">
    <property type="entry name" value="Acyl_transf_3"/>
    <property type="match status" value="1"/>
</dbReference>
<dbReference type="InterPro" id="IPR043968">
    <property type="entry name" value="SGNH"/>
</dbReference>
<name>A0ABX2MA63_9BURK</name>
<dbReference type="Pfam" id="PF19040">
    <property type="entry name" value="SGNH"/>
    <property type="match status" value="1"/>
</dbReference>
<evidence type="ECO:0000256" key="1">
    <source>
        <dbReference type="SAM" id="Phobius"/>
    </source>
</evidence>
<evidence type="ECO:0000259" key="2">
    <source>
        <dbReference type="Pfam" id="PF01757"/>
    </source>
</evidence>
<dbReference type="InterPro" id="IPR050879">
    <property type="entry name" value="Acyltransferase_3"/>
</dbReference>
<evidence type="ECO:0000313" key="5">
    <source>
        <dbReference type="Proteomes" id="UP000536746"/>
    </source>
</evidence>
<sequence length="637" mass="69081">MTISSGPMAADGVAIASAAPASRIAAHIGEIDGLRAVAVLAVILYHFGITQAAGGFVGVDVFFVISGFLITGILLKPGGDSDTRARLAQFWSRRILRITPALFVMLLLSATVFLVVLPPRMSSTLVPAFTSATFSYSNFWLRLTVDYFNAGVTNPILHTWSLAVEEQFYLLFPLLIATIGARRRVLLKWLVIALLAISLIAACIVAPVGQADAFYLPWLRAWELFAGALVCFAPVAQLPDAARRLLSNAGLLAVAASCALYHEQMVFPGLLALPPVLGAVGIVAGAGSDSIANRLLRLKPMQWVGKISYSLYLVHWPLACLASLTVTLYPRPVKAALLMVSVLLAWLSWRLVEQPMRALASRVAPRKVIAGFAVSACAMLALFSGLQSAGRFAWSQFPEALGYTAALDPDITLFKTGSCLLTPKFPDLKYFDAAKCLAVTDKQPTVLVMGDSHAANIVDALAAQHPSLHFVQATSVGCKPTFHTAGPAYCRELMEHTLRQWLQEEGRNVDTVVLGARWEAPDLENLKETLRFLAQKGKKAIVYGPSPEYFIAVPLLLSYQNIFHLDLDSIFYRAELFRLHLAFRAALAGQATYFSAFDSMCQGRQCTVLSPGGPNFSDRDHFTRSGAQLAVKGFPLP</sequence>
<dbReference type="RefSeq" id="WP_079217391.1">
    <property type="nucleotide sequence ID" value="NZ_CP018845.1"/>
</dbReference>
<keyword evidence="1" id="KW-1133">Transmembrane helix</keyword>
<dbReference type="GO" id="GO:0016746">
    <property type="term" value="F:acyltransferase activity"/>
    <property type="evidence" value="ECO:0007669"/>
    <property type="project" value="UniProtKB-KW"/>
</dbReference>
<dbReference type="PANTHER" id="PTHR23028:SF53">
    <property type="entry name" value="ACYL_TRANSF_3 DOMAIN-CONTAINING PROTEIN"/>
    <property type="match status" value="1"/>
</dbReference>
<dbReference type="EMBL" id="JABFMT010000064">
    <property type="protein sequence ID" value="NUU04719.1"/>
    <property type="molecule type" value="Genomic_DNA"/>
</dbReference>
<dbReference type="InterPro" id="IPR002656">
    <property type="entry name" value="Acyl_transf_3_dom"/>
</dbReference>
<evidence type="ECO:0000313" key="4">
    <source>
        <dbReference type="EMBL" id="NUU04719.1"/>
    </source>
</evidence>
<evidence type="ECO:0000259" key="3">
    <source>
        <dbReference type="Pfam" id="PF19040"/>
    </source>
</evidence>